<dbReference type="AlphaFoldDB" id="A0A6A6GKP6"/>
<evidence type="ECO:0000313" key="2">
    <source>
        <dbReference type="Proteomes" id="UP000799538"/>
    </source>
</evidence>
<dbReference type="Proteomes" id="UP000799538">
    <property type="component" value="Unassembled WGS sequence"/>
</dbReference>
<name>A0A6A6GKP6_9PEZI</name>
<organism evidence="1 2">
    <name type="scientific">Elsinoe ampelina</name>
    <dbReference type="NCBI Taxonomy" id="302913"/>
    <lineage>
        <taxon>Eukaryota</taxon>
        <taxon>Fungi</taxon>
        <taxon>Dikarya</taxon>
        <taxon>Ascomycota</taxon>
        <taxon>Pezizomycotina</taxon>
        <taxon>Dothideomycetes</taxon>
        <taxon>Dothideomycetidae</taxon>
        <taxon>Myriangiales</taxon>
        <taxon>Elsinoaceae</taxon>
        <taxon>Elsinoe</taxon>
    </lineage>
</organism>
<dbReference type="EMBL" id="ML992502">
    <property type="protein sequence ID" value="KAF2226332.1"/>
    <property type="molecule type" value="Genomic_DNA"/>
</dbReference>
<reference evidence="2" key="1">
    <citation type="journal article" date="2020" name="Stud. Mycol.">
        <title>101 Dothideomycetes genomes: A test case for predicting lifestyles and emergence of pathogens.</title>
        <authorList>
            <person name="Haridas S."/>
            <person name="Albert R."/>
            <person name="Binder M."/>
            <person name="Bloem J."/>
            <person name="LaButti K."/>
            <person name="Salamov A."/>
            <person name="Andreopoulos B."/>
            <person name="Baker S."/>
            <person name="Barry K."/>
            <person name="Bills G."/>
            <person name="Bluhm B."/>
            <person name="Cannon C."/>
            <person name="Castanera R."/>
            <person name="Culley D."/>
            <person name="Daum C."/>
            <person name="Ezra D."/>
            <person name="Gonzalez J."/>
            <person name="Henrissat B."/>
            <person name="Kuo A."/>
            <person name="Liang C."/>
            <person name="Lipzen A."/>
            <person name="Lutzoni F."/>
            <person name="Magnuson J."/>
            <person name="Mondo S."/>
            <person name="Nolan M."/>
            <person name="Ohm R."/>
            <person name="Pangilinan J."/>
            <person name="Park H.-J."/>
            <person name="Ramirez L."/>
            <person name="Alfaro M."/>
            <person name="Sun H."/>
            <person name="Tritt A."/>
            <person name="Yoshinaga Y."/>
            <person name="Zwiers L.-H."/>
            <person name="Turgeon B."/>
            <person name="Goodwin S."/>
            <person name="Spatafora J."/>
            <person name="Crous P."/>
            <person name="Grigoriev I."/>
        </authorList>
    </citation>
    <scope>NUCLEOTIDE SEQUENCE [LARGE SCALE GENOMIC DNA]</scope>
    <source>
        <strain evidence="2">CECT 20119</strain>
    </source>
</reference>
<accession>A0A6A6GKP6</accession>
<protein>
    <submittedName>
        <fullName evidence="1">Uncharacterized protein</fullName>
    </submittedName>
</protein>
<proteinExistence type="predicted"/>
<evidence type="ECO:0000313" key="1">
    <source>
        <dbReference type="EMBL" id="KAF2226332.1"/>
    </source>
</evidence>
<keyword evidence="2" id="KW-1185">Reference proteome</keyword>
<gene>
    <name evidence="1" type="ORF">BDZ85DRAFT_305326</name>
</gene>
<sequence length="208" mass="22877">MAPHRAQVVSLTQIIYPPQPFQILSLSGRVTDAAKSAKVISKPRCELEFRVDIAPAESVHHCTAKIRMLAKMISFPPEVSDLNEGNNFFVMILPGGGLMFGSRQTEPESVSNTYQFERCANTFREESDGFYVGITRVVVTAHGISDTLRDDGAVTRSNIMAQKWFCATGQVENETAANFGKRVFCKLAGESWVWKGVVVQDTDGLASV</sequence>